<dbReference type="AlphaFoldDB" id="A0A2S6EXQ7"/>
<accession>A0A2S6EXQ7</accession>
<dbReference type="Proteomes" id="UP000239239">
    <property type="component" value="Unassembled WGS sequence"/>
</dbReference>
<evidence type="ECO:0000256" key="1">
    <source>
        <dbReference type="ARBA" id="ARBA00001974"/>
    </source>
</evidence>
<name>A0A2S6EXQ7_LEGPN</name>
<keyword evidence="7" id="KW-0560">Oxidoreductase</keyword>
<evidence type="ECO:0000256" key="3">
    <source>
        <dbReference type="ARBA" id="ARBA00007588"/>
    </source>
</evidence>
<comment type="pathway">
    <text evidence="2">Siderophore biosynthesis.</text>
</comment>
<comment type="caution">
    <text evidence="8">The sequence shown here is derived from an EMBL/GenBank/DDBJ whole genome shotgun (WGS) entry which is preliminary data.</text>
</comment>
<organism evidence="8 9">
    <name type="scientific">Legionella pneumophila</name>
    <dbReference type="NCBI Taxonomy" id="446"/>
    <lineage>
        <taxon>Bacteria</taxon>
        <taxon>Pseudomonadati</taxon>
        <taxon>Pseudomonadota</taxon>
        <taxon>Gammaproteobacteria</taxon>
        <taxon>Legionellales</taxon>
        <taxon>Legionellaceae</taxon>
        <taxon>Legionella</taxon>
    </lineage>
</organism>
<sequence>MMTKSLRNTGVVDVIGVGIGPSNLSLAALLSPIKNISSCFYDRNDSFSWHPGMLLPDSEIQVNYLNDLVTLVDPTNPFSFIAYLAKHKRLYRFINAQFKYVLRSEFSQYLNWVSRSLSNLFFNEEVIDVCFDHSHFSMQTTKRIIKGEHLVLGNGLTARIPSCAKSCLGKTVFHNSEYLHKSPNWYGKSIAIIGGGQSGAEIVHSILSHSDGLPEKLTWISRRNQLLPMDTSPFVNEFFTPNYTNHFYQFTSETKSRLLQEQLLASDGISEDLLRTIYQQLYRIEFLENKGQFFQFLAKSQIINIERAFGTHQFILVVEDLESENKQIIPADIIILCTGYEWTFPPYLSSLSNQIPLHNNRFYINHDFSIHWDGPNQNRIYVQNGARHSHGIADPNLNIMAWRSATIINSIIQKPIYDLSSESSALSWEPEIISQNQECKYASIA</sequence>
<dbReference type="Pfam" id="PF13434">
    <property type="entry name" value="Lys_Orn_oxgnase"/>
    <property type="match status" value="1"/>
</dbReference>
<evidence type="ECO:0000256" key="4">
    <source>
        <dbReference type="ARBA" id="ARBA00022630"/>
    </source>
</evidence>
<dbReference type="InterPro" id="IPR025700">
    <property type="entry name" value="Lys/Orn_oxygenase"/>
</dbReference>
<evidence type="ECO:0000256" key="5">
    <source>
        <dbReference type="ARBA" id="ARBA00022827"/>
    </source>
</evidence>
<dbReference type="RefSeq" id="WP_027229171.1">
    <property type="nucleotide sequence ID" value="NZ_CP017601.1"/>
</dbReference>
<keyword evidence="6" id="KW-0521">NADP</keyword>
<dbReference type="OrthoDB" id="7527071at2"/>
<comment type="cofactor">
    <cofactor evidence="1">
        <name>FAD</name>
        <dbReference type="ChEBI" id="CHEBI:57692"/>
    </cofactor>
</comment>
<keyword evidence="5" id="KW-0274">FAD</keyword>
<proteinExistence type="inferred from homology"/>
<evidence type="ECO:0000313" key="8">
    <source>
        <dbReference type="EMBL" id="PPK29968.1"/>
    </source>
</evidence>
<dbReference type="InterPro" id="IPR036188">
    <property type="entry name" value="FAD/NAD-bd_sf"/>
</dbReference>
<gene>
    <name evidence="8" type="ORF">C3928_10030</name>
</gene>
<dbReference type="GO" id="GO:0004497">
    <property type="term" value="F:monooxygenase activity"/>
    <property type="evidence" value="ECO:0007669"/>
    <property type="project" value="UniProtKB-KW"/>
</dbReference>
<evidence type="ECO:0000313" key="9">
    <source>
        <dbReference type="Proteomes" id="UP000239239"/>
    </source>
</evidence>
<protein>
    <submittedName>
        <fullName evidence="8">L-lysine 6-monooxygenase</fullName>
    </submittedName>
</protein>
<evidence type="ECO:0000256" key="2">
    <source>
        <dbReference type="ARBA" id="ARBA00004924"/>
    </source>
</evidence>
<dbReference type="PANTHER" id="PTHR42802:SF1">
    <property type="entry name" value="L-ORNITHINE N(5)-MONOOXYGENASE"/>
    <property type="match status" value="1"/>
</dbReference>
<comment type="similarity">
    <text evidence="3">Belongs to the lysine N(6)-hydroxylase/L-ornithine N(5)-oxygenase family.</text>
</comment>
<keyword evidence="4" id="KW-0285">Flavoprotein</keyword>
<evidence type="ECO:0000256" key="7">
    <source>
        <dbReference type="ARBA" id="ARBA00023002"/>
    </source>
</evidence>
<keyword evidence="8" id="KW-0503">Monooxygenase</keyword>
<dbReference type="EMBL" id="PQWY01000015">
    <property type="protein sequence ID" value="PPK29968.1"/>
    <property type="molecule type" value="Genomic_DNA"/>
</dbReference>
<dbReference type="Gene3D" id="3.50.50.60">
    <property type="entry name" value="FAD/NAD(P)-binding domain"/>
    <property type="match status" value="1"/>
</dbReference>
<dbReference type="PANTHER" id="PTHR42802">
    <property type="entry name" value="MONOOXYGENASE"/>
    <property type="match status" value="1"/>
</dbReference>
<dbReference type="SUPFAM" id="SSF51905">
    <property type="entry name" value="FAD/NAD(P)-binding domain"/>
    <property type="match status" value="2"/>
</dbReference>
<evidence type="ECO:0000256" key="6">
    <source>
        <dbReference type="ARBA" id="ARBA00022857"/>
    </source>
</evidence>
<reference evidence="8 9" key="1">
    <citation type="submission" date="2018-02" db="EMBL/GenBank/DDBJ databases">
        <title>Draft genome sequences of four Legionella pneumophila clinical strains isolated in Ontario.</title>
        <authorList>
            <person name="Fortuna A."/>
            <person name="Ramnarine R."/>
            <person name="Li A."/>
            <person name="Frantz C."/>
            <person name="Mallo G."/>
        </authorList>
    </citation>
    <scope>NUCLEOTIDE SEQUENCE [LARGE SCALE GENOMIC DNA]</scope>
    <source>
        <strain evidence="8 9">LG61</strain>
    </source>
</reference>